<dbReference type="SUPFAM" id="SSF46689">
    <property type="entry name" value="Homeodomain-like"/>
    <property type="match status" value="1"/>
</dbReference>
<dbReference type="Gene3D" id="1.10.10.60">
    <property type="entry name" value="Homeodomain-like"/>
    <property type="match status" value="1"/>
</dbReference>
<proteinExistence type="predicted"/>
<dbReference type="RefSeq" id="WP_140925716.1">
    <property type="nucleotide sequence ID" value="NZ_QUAU01000001.1"/>
</dbReference>
<dbReference type="EMBL" id="QUAV01000001">
    <property type="protein sequence ID" value="TPR26251.1"/>
    <property type="molecule type" value="Genomic_DNA"/>
</dbReference>
<evidence type="ECO:0000313" key="2">
    <source>
        <dbReference type="EMBL" id="TPR26251.1"/>
    </source>
</evidence>
<evidence type="ECO:0000259" key="1">
    <source>
        <dbReference type="Pfam" id="PF08765"/>
    </source>
</evidence>
<feature type="domain" description="Mor transcription activator" evidence="1">
    <location>
        <begin position="18"/>
        <end position="86"/>
    </location>
</feature>
<sequence length="89" mass="10319">MLDNNIDIEALNTFYKEINCLVGTKSMLKIFNYYRGAQITIPSHLYNRKLAASQVVKLYNGSNLKMLAKKYGYTEKWVRKIVKNIGKIN</sequence>
<dbReference type="Pfam" id="PF08765">
    <property type="entry name" value="Mor"/>
    <property type="match status" value="1"/>
</dbReference>
<gene>
    <name evidence="2" type="ORF">DY114_00710</name>
</gene>
<dbReference type="Proteomes" id="UP000777560">
    <property type="component" value="Unassembled WGS sequence"/>
</dbReference>
<name>A0ABY2YZ47_9LACO</name>
<comment type="caution">
    <text evidence="2">The sequence shown here is derived from an EMBL/GenBank/DDBJ whole genome shotgun (WGS) entry which is preliminary data.</text>
</comment>
<protein>
    <recommendedName>
        <fullName evidence="1">Mor transcription activator domain-containing protein</fullName>
    </recommendedName>
</protein>
<organism evidence="2 3">
    <name type="scientific">Apilactobacillus micheneri</name>
    <dbReference type="NCBI Taxonomy" id="1899430"/>
    <lineage>
        <taxon>Bacteria</taxon>
        <taxon>Bacillati</taxon>
        <taxon>Bacillota</taxon>
        <taxon>Bacilli</taxon>
        <taxon>Lactobacillales</taxon>
        <taxon>Lactobacillaceae</taxon>
        <taxon>Apilactobacillus</taxon>
    </lineage>
</organism>
<keyword evidence="3" id="KW-1185">Reference proteome</keyword>
<accession>A0ABY2YZ47</accession>
<reference evidence="2 3" key="1">
    <citation type="submission" date="2018-08" db="EMBL/GenBank/DDBJ databases">
        <title>Comparative genomics of wild bee and flower associated Lactobacillus reveals potential adaptation to the bee host.</title>
        <authorList>
            <person name="Vuong H.Q."/>
            <person name="Mcfrederick Q.S."/>
        </authorList>
    </citation>
    <scope>NUCLEOTIDE SEQUENCE [LARGE SCALE GENOMIC DNA]</scope>
    <source>
        <strain evidence="2 3">HV_13</strain>
    </source>
</reference>
<dbReference type="InterPro" id="IPR014875">
    <property type="entry name" value="Mor_transcription_activator"/>
</dbReference>
<dbReference type="InterPro" id="IPR009057">
    <property type="entry name" value="Homeodomain-like_sf"/>
</dbReference>
<evidence type="ECO:0000313" key="3">
    <source>
        <dbReference type="Proteomes" id="UP000777560"/>
    </source>
</evidence>